<comment type="caution">
    <text evidence="2">The sequence shown here is derived from an EMBL/GenBank/DDBJ whole genome shotgun (WGS) entry which is preliminary data.</text>
</comment>
<proteinExistence type="predicted"/>
<keyword evidence="1" id="KW-0732">Signal</keyword>
<keyword evidence="3" id="KW-1185">Reference proteome</keyword>
<reference evidence="2 3" key="1">
    <citation type="submission" date="2024-02" db="EMBL/GenBank/DDBJ databases">
        <authorList>
            <person name="Chen Y."/>
            <person name="Shah S."/>
            <person name="Dougan E. K."/>
            <person name="Thang M."/>
            <person name="Chan C."/>
        </authorList>
    </citation>
    <scope>NUCLEOTIDE SEQUENCE [LARGE SCALE GENOMIC DNA]</scope>
</reference>
<organism evidence="2 3">
    <name type="scientific">Durusdinium trenchii</name>
    <dbReference type="NCBI Taxonomy" id="1381693"/>
    <lineage>
        <taxon>Eukaryota</taxon>
        <taxon>Sar</taxon>
        <taxon>Alveolata</taxon>
        <taxon>Dinophyceae</taxon>
        <taxon>Suessiales</taxon>
        <taxon>Symbiodiniaceae</taxon>
        <taxon>Durusdinium</taxon>
    </lineage>
</organism>
<feature type="chain" id="PRO_5047399429" description="Replication-associated protein" evidence="1">
    <location>
        <begin position="22"/>
        <end position="460"/>
    </location>
</feature>
<evidence type="ECO:0000313" key="3">
    <source>
        <dbReference type="Proteomes" id="UP001642484"/>
    </source>
</evidence>
<dbReference type="SUPFAM" id="SSF46565">
    <property type="entry name" value="Chaperone J-domain"/>
    <property type="match status" value="1"/>
</dbReference>
<sequence>MAASLIQLAKRALVSVLLALAQQYGVRLQISRESADGHVESAFRSLVKKVHPDKGGNVGEMQRLQKAMEEWRSAKAKSARVGGRPARTAVALLGDGEKKKRSCKILSSAVLLTYHGVEVDVWQAFVCFVKDHLLEWGVVKWCASMERCESGKPHTHLMVQFFAARQDREVDAFSFHGARPNASSTDVCGEGLCRKQLQRSIDRGMFYVFADKIGTVFDDDGLPFTTGNYLPCWVSCEKTYQVLGKWPETLWKQRKISSVTYERLLFLSRDGVVSRKRNLEACLEHEEAHALRLEVDQRSARIRSNPQLYRPFAKVPQAEEWLQMFEVDALRYPIMVVLGPSRAGKTEWAKSLFQNPLELKIGTLEFFPDAMRSFKRGVHDGLVLDDVRDLQFLVNHQEKLQGKYDCLVEFGSTAGGACAYHRDLFGVPVVATVNFSTKRLEYLESHDWLANPGNRVLVNL</sequence>
<dbReference type="Proteomes" id="UP001642484">
    <property type="component" value="Unassembled WGS sequence"/>
</dbReference>
<dbReference type="InterPro" id="IPR036869">
    <property type="entry name" value="J_dom_sf"/>
</dbReference>
<evidence type="ECO:0008006" key="4">
    <source>
        <dbReference type="Google" id="ProtNLM"/>
    </source>
</evidence>
<protein>
    <recommendedName>
        <fullName evidence="4">Replication-associated protein</fullName>
    </recommendedName>
</protein>
<dbReference type="Gene3D" id="1.10.287.110">
    <property type="entry name" value="DnaJ domain"/>
    <property type="match status" value="1"/>
</dbReference>
<dbReference type="Gene3D" id="3.40.1310.20">
    <property type="match status" value="1"/>
</dbReference>
<evidence type="ECO:0000313" key="2">
    <source>
        <dbReference type="EMBL" id="CAK9046264.1"/>
    </source>
</evidence>
<gene>
    <name evidence="2" type="ORF">CCMP2556_LOCUS24062</name>
</gene>
<feature type="signal peptide" evidence="1">
    <location>
        <begin position="1"/>
        <end position="21"/>
    </location>
</feature>
<dbReference type="EMBL" id="CAXAMN010015647">
    <property type="protein sequence ID" value="CAK9046264.1"/>
    <property type="molecule type" value="Genomic_DNA"/>
</dbReference>
<name>A0ABP0M688_9DINO</name>
<evidence type="ECO:0000256" key="1">
    <source>
        <dbReference type="SAM" id="SignalP"/>
    </source>
</evidence>
<accession>A0ABP0M688</accession>